<dbReference type="Gene3D" id="3.40.50.980">
    <property type="match status" value="2"/>
</dbReference>
<dbReference type="SUPFAM" id="SSF47336">
    <property type="entry name" value="ACP-like"/>
    <property type="match status" value="2"/>
</dbReference>
<dbReference type="PROSITE" id="PS50075">
    <property type="entry name" value="CARRIER"/>
    <property type="match status" value="2"/>
</dbReference>
<dbReference type="PROSITE" id="PS00012">
    <property type="entry name" value="PHOSPHOPANTETHEINE"/>
    <property type="match status" value="1"/>
</dbReference>
<dbReference type="Gene3D" id="2.30.38.10">
    <property type="entry name" value="Luciferase, Domain 3"/>
    <property type="match status" value="1"/>
</dbReference>
<organism evidence="5 6">
    <name type="scientific">Spirosoma utsteinense</name>
    <dbReference type="NCBI Taxonomy" id="2585773"/>
    <lineage>
        <taxon>Bacteria</taxon>
        <taxon>Pseudomonadati</taxon>
        <taxon>Bacteroidota</taxon>
        <taxon>Cytophagia</taxon>
        <taxon>Cytophagales</taxon>
        <taxon>Cytophagaceae</taxon>
        <taxon>Spirosoma</taxon>
    </lineage>
</organism>
<keyword evidence="2" id="KW-0596">Phosphopantetheine</keyword>
<evidence type="ECO:0000313" key="5">
    <source>
        <dbReference type="EMBL" id="MBC3792847.1"/>
    </source>
</evidence>
<dbReference type="SUPFAM" id="SSF56801">
    <property type="entry name" value="Acetyl-CoA synthetase-like"/>
    <property type="match status" value="2"/>
</dbReference>
<dbReference type="SUPFAM" id="SSF52777">
    <property type="entry name" value="CoA-dependent acyltransferases"/>
    <property type="match status" value="4"/>
</dbReference>
<dbReference type="InterPro" id="IPR020845">
    <property type="entry name" value="AMP-binding_CS"/>
</dbReference>
<dbReference type="PANTHER" id="PTHR45527:SF1">
    <property type="entry name" value="FATTY ACID SYNTHASE"/>
    <property type="match status" value="1"/>
</dbReference>
<dbReference type="PROSITE" id="PS00455">
    <property type="entry name" value="AMP_BINDING"/>
    <property type="match status" value="1"/>
</dbReference>
<feature type="domain" description="Carrier" evidence="4">
    <location>
        <begin position="540"/>
        <end position="615"/>
    </location>
</feature>
<feature type="domain" description="Carrier" evidence="4">
    <location>
        <begin position="1600"/>
        <end position="1675"/>
    </location>
</feature>
<dbReference type="Pfam" id="PF00550">
    <property type="entry name" value="PP-binding"/>
    <property type="match status" value="2"/>
</dbReference>
<dbReference type="Gene3D" id="1.10.1200.10">
    <property type="entry name" value="ACP-like"/>
    <property type="match status" value="2"/>
</dbReference>
<comment type="cofactor">
    <cofactor evidence="1">
        <name>pantetheine 4'-phosphate</name>
        <dbReference type="ChEBI" id="CHEBI:47942"/>
    </cofactor>
</comment>
<evidence type="ECO:0000259" key="4">
    <source>
        <dbReference type="PROSITE" id="PS50075"/>
    </source>
</evidence>
<dbReference type="NCBIfam" id="TIGR01733">
    <property type="entry name" value="AA-adenyl-dom"/>
    <property type="match status" value="2"/>
</dbReference>
<dbReference type="InterPro" id="IPR010071">
    <property type="entry name" value="AA_adenyl_dom"/>
</dbReference>
<dbReference type="PANTHER" id="PTHR45527">
    <property type="entry name" value="NONRIBOSOMAL PEPTIDE SYNTHETASE"/>
    <property type="match status" value="1"/>
</dbReference>
<keyword evidence="6" id="KW-1185">Reference proteome</keyword>
<dbReference type="Pfam" id="PF13193">
    <property type="entry name" value="AMP-binding_C"/>
    <property type="match status" value="1"/>
</dbReference>
<dbReference type="InterPro" id="IPR020806">
    <property type="entry name" value="PKS_PP-bd"/>
</dbReference>
<dbReference type="EMBL" id="VFIA01000020">
    <property type="protein sequence ID" value="MBC3792847.1"/>
    <property type="molecule type" value="Genomic_DNA"/>
</dbReference>
<dbReference type="InterPro" id="IPR025110">
    <property type="entry name" value="AMP-bd_C"/>
</dbReference>
<sequence>MNTSLTMVYKLVDEKAKQTPDKVAIEAPDGNATYQAVNEKSNQIAHVLRQSGVARQDVVGVVLSPGTRLVQSLIGIFKAGAIYLPIDKDFASKRLADMFQQSPCHTVITAPEFKDEVDIILRLYSPQTRQVIVLADEGPVCFNVVNHQWETAALSSLSTEIPDVTVQPDDANYIFYTSGSTGKPKPILGCHKSLTHFIDWEIEEFKLDSNCKVSQLAQFTFDASLRDIFVPLCAGGTLCIPSLETKSNYAQLVDWIERSEITLMHSVPSLFRMIVKVLSQGLVSTRFENLRYYLMAGEPLFATDIINWRRVANNTTELVNLYGPSETTMVKTFHRLGQRPVSPNETIPAGLPIANTFIAIINKNNRLCKVGEKGELFIRTPYMTKGYYGNEDLTRQVFVQNPLVTDFDDIVYKTGDLGRYLPDRTIELLGRIDDQVKVNGIRVEPEEIRKTVLTLPGISEAFVMAVKNADHSNELICYYTGQEHSETALKQQLSASLTAYLIPAYFVHLPAFPLNANGKIEKKDLPKPHELVVKGLVYEPCRGGIEETLESIWQEVLGLDRIGRAASFFELGGTSLKATQIVTRIYQKLKATVSIKDLFIKPTIAELATLVDKLILEQDTSIRKVAEQPYYDVSHGQRRLWVLTQLEEDSAAYNMTGSYEIRGELNIPALRQAFDQLIARHESLRTTFFFHQGELKQRIHPGTNGFTIDYADLENAPRPAVDEWSRNMGLTSFDLEKGPLLNVALIKTTDQAYRLMLVIHHIITDGWSMEVMIREMLEFYQAADTGSELLMPSLSVQYKDFAAWQHEQLSGDRLTSHKAYWQNKLSGQLPVLELPADRSRPALKTFDGDTVDIAFPQHGVAAFADLCQKQQVSLHMGILSLVYTLFYRYTGSSDIILGTPSAGRLHKELEGQIGYYVNLLALRTTFAGTDSFTALLHQVKDTTLGAYEHQLYPFDKLVEDLQVTRELSRSPLFDVAVILHNTSIREEEVNQINSIQIQPLKPDVRVSKYDLQFNFYAVGESLTLSVDYNTSLFNRVRLERMLQHVSQLMQLVVEQPGVPVSRLDYLTAQEKQQLVYDWNHTDTPYSDQKLLHEPFEHQVLLNPGHLAVTCHGQSLTYQELNEFSNQLARHLLNSGMKNGDNVALMVGRTPLMLVGLLGILKAGGAYVPIDPAYPADRQLYICQNSEVKFILSDAAYELLDSLPEQVVKLSLSTSEYDHYERDNLHVQKSTRDLAYTIYTSGSTGRPKGVMIEHHSAINLIEWVNNTFAVDDNDRLLFITSMCFDLSVYDIFGMLAAGGTVVMATQDDIRNADRLKALMVAEQITFWDSVPTSMNHMVAALEDSGEPYSQPFLRVVFMSGDWIPVDLPERIKVYHPNVNVISLGGATEGTVWSNVYPVTQSMKGWSSVPYGRPLDNNYFYILDEHLNPVPQGIPGELFIGGVGVARGYANDPEKTANAFLDNPFLPSPTQKMYRTGDLGRMLEDGNMEFLGRKDHQIKIRGFRVEIGEVNTTLAQYPAVTEAIVVAKGERNAIYLIAYYTSHSPLDARELKAYLSGFLPDYMIPAFFVQLDRLPMNANGKIDHKALPDPDVSRLDEASFREPSTVTEAHLLTIWQQVLRTDKISSTDDFFSVGGHSLNATRVLSRMQKEFGVRMELRNMFLFPTISAMAQEIDRTLGSQAGSIEPVAEQDLYELSHAQKRLWLLNQANRNDLSYNIPFAFEVAGDLNIAAFEKAIHTLIDRHDILRTIFVVREGQPWQRVLDRTASGFALDQLDLRLSTHALAEATRIAEDQQPFDLEAGPLVRATLIRLSDDRWMFLFSIHHIISDAWSMGIIIDELTAAYNAYSRGEVLALEPLSVQYKDYVYWHKKQLSTDRLAQLRSYWLTRLGGELPTLNLDTDFERPALKSTTGETQITDIPEDLFGTVRELAKKEGVSPFILLTTALKALLYRYTGQQNLLIGTVMSGRDHYQLENQIGFYVNTLALRTVFDGKGTGRELLQSVKKTILDAYEHQLYPFDLLITDLKLQRDRSRSQLFDIGIEYQHLDMQEGEDRELNAITLHPLDTANKISKLDVSFRFFESKDKLKLVLVYNTDLYLPATMTQLCKRFTEMLTAIVTNPEVKLEDVSLSDADSLELFDRSMPDESFNFNF</sequence>
<dbReference type="InterPro" id="IPR006162">
    <property type="entry name" value="Ppantetheine_attach_site"/>
</dbReference>
<dbReference type="Gene3D" id="3.30.559.30">
    <property type="entry name" value="Nonribosomal peptide synthetase, condensation domain"/>
    <property type="match status" value="2"/>
</dbReference>
<dbReference type="Gene3D" id="3.40.50.12780">
    <property type="entry name" value="N-terminal domain of ligase-like"/>
    <property type="match status" value="1"/>
</dbReference>
<dbReference type="RefSeq" id="WP_186738606.1">
    <property type="nucleotide sequence ID" value="NZ_VFIA01000020.1"/>
</dbReference>
<evidence type="ECO:0000256" key="1">
    <source>
        <dbReference type="ARBA" id="ARBA00001957"/>
    </source>
</evidence>
<proteinExistence type="predicted"/>
<dbReference type="Proteomes" id="UP000700732">
    <property type="component" value="Unassembled WGS sequence"/>
</dbReference>
<dbReference type="Gene3D" id="3.30.300.30">
    <property type="match status" value="2"/>
</dbReference>
<dbReference type="SMART" id="SM00823">
    <property type="entry name" value="PKS_PP"/>
    <property type="match status" value="2"/>
</dbReference>
<name>A0ABR6W8E1_9BACT</name>
<gene>
    <name evidence="5" type="ORF">FH603_3361</name>
</gene>
<dbReference type="InterPro" id="IPR045851">
    <property type="entry name" value="AMP-bd_C_sf"/>
</dbReference>
<dbReference type="NCBIfam" id="NF003417">
    <property type="entry name" value="PRK04813.1"/>
    <property type="match status" value="2"/>
</dbReference>
<dbReference type="Pfam" id="PF00668">
    <property type="entry name" value="Condensation"/>
    <property type="match status" value="2"/>
</dbReference>
<dbReference type="CDD" id="cd19531">
    <property type="entry name" value="LCL_NRPS-like"/>
    <property type="match status" value="2"/>
</dbReference>
<evidence type="ECO:0000313" key="6">
    <source>
        <dbReference type="Proteomes" id="UP000700732"/>
    </source>
</evidence>
<reference evidence="5 6" key="1">
    <citation type="submission" date="2019-06" db="EMBL/GenBank/DDBJ databases">
        <title>Spirosoma utsteinense sp. nov. isolated from Antarctic ice-free soils.</title>
        <authorList>
            <person name="Tahon G."/>
        </authorList>
    </citation>
    <scope>NUCLEOTIDE SEQUENCE [LARGE SCALE GENOMIC DNA]</scope>
    <source>
        <strain evidence="5 6">LMG 31447</strain>
    </source>
</reference>
<dbReference type="InterPro" id="IPR000873">
    <property type="entry name" value="AMP-dep_synth/lig_dom"/>
</dbReference>
<protein>
    <submittedName>
        <fullName evidence="5">Amino acid adenylation domain-containing protein</fullName>
    </submittedName>
</protein>
<dbReference type="InterPro" id="IPR042099">
    <property type="entry name" value="ANL_N_sf"/>
</dbReference>
<dbReference type="InterPro" id="IPR009081">
    <property type="entry name" value="PP-bd_ACP"/>
</dbReference>
<dbReference type="Pfam" id="PF00501">
    <property type="entry name" value="AMP-binding"/>
    <property type="match status" value="2"/>
</dbReference>
<accession>A0ABR6W8E1</accession>
<evidence type="ECO:0000256" key="2">
    <source>
        <dbReference type="ARBA" id="ARBA00022450"/>
    </source>
</evidence>
<dbReference type="Gene3D" id="3.30.559.10">
    <property type="entry name" value="Chloramphenicol acetyltransferase-like domain"/>
    <property type="match status" value="2"/>
</dbReference>
<dbReference type="InterPro" id="IPR023213">
    <property type="entry name" value="CAT-like_dom_sf"/>
</dbReference>
<dbReference type="InterPro" id="IPR036736">
    <property type="entry name" value="ACP-like_sf"/>
</dbReference>
<evidence type="ECO:0000256" key="3">
    <source>
        <dbReference type="ARBA" id="ARBA00022553"/>
    </source>
</evidence>
<dbReference type="InterPro" id="IPR001242">
    <property type="entry name" value="Condensation_dom"/>
</dbReference>
<comment type="caution">
    <text evidence="5">The sequence shown here is derived from an EMBL/GenBank/DDBJ whole genome shotgun (WGS) entry which is preliminary data.</text>
</comment>
<dbReference type="CDD" id="cd05930">
    <property type="entry name" value="A_NRPS"/>
    <property type="match status" value="2"/>
</dbReference>
<keyword evidence="3" id="KW-0597">Phosphoprotein</keyword>